<feature type="transmembrane region" description="Helical" evidence="1">
    <location>
        <begin position="74"/>
        <end position="93"/>
    </location>
</feature>
<evidence type="ECO:0000313" key="2">
    <source>
        <dbReference type="EMBL" id="PMD42797.1"/>
    </source>
</evidence>
<dbReference type="EMBL" id="KZ613943">
    <property type="protein sequence ID" value="PMD42797.1"/>
    <property type="molecule type" value="Genomic_DNA"/>
</dbReference>
<reference evidence="2 3" key="1">
    <citation type="submission" date="2016-04" db="EMBL/GenBank/DDBJ databases">
        <title>A degradative enzymes factory behind the ericoid mycorrhizal symbiosis.</title>
        <authorList>
            <consortium name="DOE Joint Genome Institute"/>
            <person name="Martino E."/>
            <person name="Morin E."/>
            <person name="Grelet G."/>
            <person name="Kuo A."/>
            <person name="Kohler A."/>
            <person name="Daghino S."/>
            <person name="Barry K."/>
            <person name="Choi C."/>
            <person name="Cichocki N."/>
            <person name="Clum A."/>
            <person name="Copeland A."/>
            <person name="Hainaut M."/>
            <person name="Haridas S."/>
            <person name="Labutti K."/>
            <person name="Lindquist E."/>
            <person name="Lipzen A."/>
            <person name="Khouja H.-R."/>
            <person name="Murat C."/>
            <person name="Ohm R."/>
            <person name="Olson A."/>
            <person name="Spatafora J."/>
            <person name="Veneault-Fourrey C."/>
            <person name="Henrissat B."/>
            <person name="Grigoriev I."/>
            <person name="Martin F."/>
            <person name="Perotto S."/>
        </authorList>
    </citation>
    <scope>NUCLEOTIDE SEQUENCE [LARGE SCALE GENOMIC DNA]</scope>
    <source>
        <strain evidence="2 3">F</strain>
    </source>
</reference>
<dbReference type="OrthoDB" id="9451547at2759"/>
<sequence length="351" mass="39317">MDIVSELNADQQNVTALRTILAPSWVSSPNYRGTTSIIWSCLVTLIACIYTAIHLNIPLAKTSRLRILLLKAKWVLIALIAPEIVLFCALNQWSQARKLVSNLNQLRKESDQARKQAPQDFNMRYGFFIVMGGLRVSTNAVSDSCDTMALTTDGVLELARLGRFAGIYIPPEQIEDKSKASVLQKVLIICQVLWMVIQCVSRKIYGLPLTLLEIHTMVHVFCALLMYAFWFSKPLDITSSQLLVMDQELDNIVAFMVLESSATPYSDNLTQIVIYPFYSAETPRTTYAIKNLIQEGDFIDTQSSNTPVEWVEPKPNDEGAYITLKIGQALKSGFGKITMEGIIQSPDLRTP</sequence>
<feature type="transmembrane region" description="Helical" evidence="1">
    <location>
        <begin position="36"/>
        <end position="53"/>
    </location>
</feature>
<protein>
    <submittedName>
        <fullName evidence="2">Uncharacterized protein</fullName>
    </submittedName>
</protein>
<name>A0A2J6RWB0_HYAVF</name>
<keyword evidence="3" id="KW-1185">Reference proteome</keyword>
<accession>A0A2J6RWB0</accession>
<dbReference type="AlphaFoldDB" id="A0A2J6RWB0"/>
<gene>
    <name evidence="2" type="ORF">L207DRAFT_632517</name>
</gene>
<keyword evidence="1" id="KW-0472">Membrane</keyword>
<evidence type="ECO:0000313" key="3">
    <source>
        <dbReference type="Proteomes" id="UP000235786"/>
    </source>
</evidence>
<organism evidence="2 3">
    <name type="scientific">Hyaloscypha variabilis (strain UAMH 11265 / GT02V1 / F)</name>
    <name type="common">Meliniomyces variabilis</name>
    <dbReference type="NCBI Taxonomy" id="1149755"/>
    <lineage>
        <taxon>Eukaryota</taxon>
        <taxon>Fungi</taxon>
        <taxon>Dikarya</taxon>
        <taxon>Ascomycota</taxon>
        <taxon>Pezizomycotina</taxon>
        <taxon>Leotiomycetes</taxon>
        <taxon>Helotiales</taxon>
        <taxon>Hyaloscyphaceae</taxon>
        <taxon>Hyaloscypha</taxon>
        <taxon>Hyaloscypha variabilis</taxon>
    </lineage>
</organism>
<keyword evidence="1" id="KW-1133">Transmembrane helix</keyword>
<dbReference type="Proteomes" id="UP000235786">
    <property type="component" value="Unassembled WGS sequence"/>
</dbReference>
<dbReference type="PANTHER" id="PTHR35043">
    <property type="entry name" value="TRANSCRIPTION FACTOR DOMAIN-CONTAINING PROTEIN"/>
    <property type="match status" value="1"/>
</dbReference>
<proteinExistence type="predicted"/>
<keyword evidence="1" id="KW-0812">Transmembrane</keyword>
<dbReference type="PANTHER" id="PTHR35043:SF7">
    <property type="entry name" value="TRANSCRIPTION FACTOR DOMAIN-CONTAINING PROTEIN"/>
    <property type="match status" value="1"/>
</dbReference>
<evidence type="ECO:0000256" key="1">
    <source>
        <dbReference type="SAM" id="Phobius"/>
    </source>
</evidence>